<dbReference type="GO" id="GO:0005524">
    <property type="term" value="F:ATP binding"/>
    <property type="evidence" value="ECO:0007669"/>
    <property type="project" value="UniProtKB-KW"/>
</dbReference>
<proteinExistence type="inferred from homology"/>
<organism evidence="12 13">
    <name type="scientific">Candidatus Scalindua brodae</name>
    <dbReference type="NCBI Taxonomy" id="237368"/>
    <lineage>
        <taxon>Bacteria</taxon>
        <taxon>Pseudomonadati</taxon>
        <taxon>Planctomycetota</taxon>
        <taxon>Candidatus Brocadiia</taxon>
        <taxon>Candidatus Brocadiales</taxon>
        <taxon>Candidatus Scalinduaceae</taxon>
        <taxon>Candidatus Scalindua</taxon>
    </lineage>
</organism>
<dbReference type="EC" id="3.1.21.3" evidence="10"/>
<evidence type="ECO:0000256" key="5">
    <source>
        <dbReference type="ARBA" id="ARBA00022747"/>
    </source>
</evidence>
<comment type="caution">
    <text evidence="12">The sequence shown here is derived from an EMBL/GenBank/DDBJ whole genome shotgun (WGS) entry which is preliminary data.</text>
</comment>
<name>A0A0B0ELM6_9BACT</name>
<gene>
    <name evidence="12" type="ORF">SCABRO_02209</name>
</gene>
<evidence type="ECO:0000256" key="10">
    <source>
        <dbReference type="RuleBase" id="RU364115"/>
    </source>
</evidence>
<evidence type="ECO:0000256" key="6">
    <source>
        <dbReference type="ARBA" id="ARBA00022759"/>
    </source>
</evidence>
<dbReference type="Pfam" id="PF22679">
    <property type="entry name" value="T1R_D3-like"/>
    <property type="match status" value="1"/>
</dbReference>
<keyword evidence="4 10" id="KW-0547">Nucleotide-binding</keyword>
<dbReference type="Proteomes" id="UP000030652">
    <property type="component" value="Unassembled WGS sequence"/>
</dbReference>
<dbReference type="InterPro" id="IPR055180">
    <property type="entry name" value="HsdR_RecA-like_helicase_dom_2"/>
</dbReference>
<evidence type="ECO:0000256" key="8">
    <source>
        <dbReference type="ARBA" id="ARBA00022840"/>
    </source>
</evidence>
<dbReference type="Pfam" id="PF11867">
    <property type="entry name" value="T1RH-like_C"/>
    <property type="match status" value="1"/>
</dbReference>
<dbReference type="PROSITE" id="PS51192">
    <property type="entry name" value="HELICASE_ATP_BIND_1"/>
    <property type="match status" value="1"/>
</dbReference>
<dbReference type="eggNOG" id="COG0610">
    <property type="taxonomic scope" value="Bacteria"/>
</dbReference>
<comment type="catalytic activity">
    <reaction evidence="1 10">
        <text>Endonucleolytic cleavage of DNA to give random double-stranded fragments with terminal 5'-phosphates, ATP is simultaneously hydrolyzed.</text>
        <dbReference type="EC" id="3.1.21.3"/>
    </reaction>
</comment>
<evidence type="ECO:0000256" key="9">
    <source>
        <dbReference type="ARBA" id="ARBA00023125"/>
    </source>
</evidence>
<dbReference type="Gene3D" id="3.40.50.300">
    <property type="entry name" value="P-loop containing nucleotide triphosphate hydrolases"/>
    <property type="match status" value="2"/>
</dbReference>
<evidence type="ECO:0000313" key="12">
    <source>
        <dbReference type="EMBL" id="KHE92038.1"/>
    </source>
</evidence>
<dbReference type="CDD" id="cd18800">
    <property type="entry name" value="SF2_C_EcoR124I-like"/>
    <property type="match status" value="1"/>
</dbReference>
<keyword evidence="9 10" id="KW-0238">DNA-binding</keyword>
<dbReference type="GO" id="GO:0003677">
    <property type="term" value="F:DNA binding"/>
    <property type="evidence" value="ECO:0007669"/>
    <property type="project" value="UniProtKB-KW"/>
</dbReference>
<dbReference type="InterPro" id="IPR021810">
    <property type="entry name" value="T1RH-like_C"/>
</dbReference>
<evidence type="ECO:0000256" key="3">
    <source>
        <dbReference type="ARBA" id="ARBA00022722"/>
    </source>
</evidence>
<dbReference type="NCBIfam" id="TIGR00348">
    <property type="entry name" value="hsdR"/>
    <property type="match status" value="1"/>
</dbReference>
<dbReference type="Gene3D" id="3.90.1570.50">
    <property type="match status" value="1"/>
</dbReference>
<keyword evidence="8 10" id="KW-0067">ATP-binding</keyword>
<accession>A0A0B0ELM6</accession>
<feature type="domain" description="Helicase ATP-binding" evidence="11">
    <location>
        <begin position="305"/>
        <end position="482"/>
    </location>
</feature>
<keyword evidence="5 10" id="KW-0680">Restriction system</keyword>
<dbReference type="AlphaFoldDB" id="A0A0B0ELM6"/>
<evidence type="ECO:0000256" key="4">
    <source>
        <dbReference type="ARBA" id="ARBA00022741"/>
    </source>
</evidence>
<keyword evidence="6" id="KW-0255">Endonuclease</keyword>
<dbReference type="Pfam" id="PF04313">
    <property type="entry name" value="HSDR_N"/>
    <property type="match status" value="1"/>
</dbReference>
<dbReference type="SMART" id="SM00487">
    <property type="entry name" value="DEXDc"/>
    <property type="match status" value="1"/>
</dbReference>
<dbReference type="InterPro" id="IPR051268">
    <property type="entry name" value="Type-I_R_enzyme_R_subunit"/>
</dbReference>
<keyword evidence="7 10" id="KW-0378">Hydrolase</keyword>
<evidence type="ECO:0000256" key="2">
    <source>
        <dbReference type="ARBA" id="ARBA00008598"/>
    </source>
</evidence>
<dbReference type="InterPro" id="IPR004473">
    <property type="entry name" value="Restrct_endonuc_typeI_HsdR"/>
</dbReference>
<dbReference type="REBASE" id="103255">
    <property type="entry name" value="SbrRU1ORF2213P"/>
</dbReference>
<dbReference type="EMBL" id="JRYO01000154">
    <property type="protein sequence ID" value="KHE92038.1"/>
    <property type="molecule type" value="Genomic_DNA"/>
</dbReference>
<dbReference type="GO" id="GO:0009035">
    <property type="term" value="F:type I site-specific deoxyribonuclease activity"/>
    <property type="evidence" value="ECO:0007669"/>
    <property type="project" value="UniProtKB-EC"/>
</dbReference>
<dbReference type="SUPFAM" id="SSF52540">
    <property type="entry name" value="P-loop containing nucleoside triphosphate hydrolases"/>
    <property type="match status" value="2"/>
</dbReference>
<dbReference type="CDD" id="cd22332">
    <property type="entry name" value="HsdR_N"/>
    <property type="match status" value="1"/>
</dbReference>
<comment type="function">
    <text evidence="10">Subunit R is required for both nuclease and ATPase activities, but not for modification.</text>
</comment>
<dbReference type="Pfam" id="PF18766">
    <property type="entry name" value="SWI2_SNF2"/>
    <property type="match status" value="1"/>
</dbReference>
<evidence type="ECO:0000313" key="13">
    <source>
        <dbReference type="Proteomes" id="UP000030652"/>
    </source>
</evidence>
<dbReference type="InterPro" id="IPR040980">
    <property type="entry name" value="SWI2_SNF2"/>
</dbReference>
<dbReference type="PANTHER" id="PTHR30195">
    <property type="entry name" value="TYPE I SITE-SPECIFIC DEOXYRIBONUCLEASE PROTEIN SUBUNIT M AND R"/>
    <property type="match status" value="1"/>
</dbReference>
<reference evidence="12 13" key="1">
    <citation type="submission" date="2014-10" db="EMBL/GenBank/DDBJ databases">
        <title>Draft genome of anammox bacterium scalindua brodae, obtained using differential coverage binning of sequence data from two enrichment reactors.</title>
        <authorList>
            <person name="Speth D.R."/>
            <person name="Russ L."/>
            <person name="Kartal B."/>
            <person name="Op den Camp H.J."/>
            <person name="Dutilh B.E."/>
            <person name="Jetten M.S."/>
        </authorList>
    </citation>
    <scope>NUCLEOTIDE SEQUENCE [LARGE SCALE GENOMIC DNA]</scope>
    <source>
        <strain evidence="12">RU1</strain>
    </source>
</reference>
<sequence>MAEYKNVEKPFLEKLRLLDWQVINQGIGIPQEPAKSLRENFKQVVLPEEFKKAIKKINTTPDGREWLTDRQLDEILFEIENFPGKSLHEANKEIHRILLKGTSVARNELTGEQDPTVRLVDFKNYDNNSFIAINQFRLITPGASRQGIIPDIVLFLNGMPVCVVEAKDFDVAEPLSEAYLQVTRYANTRDDDYGFKEGEERLFHYNMFSIITHGTEARVGTISAEFDFYNNWVDIFPEEYRTVEYPPNEERQEVLIHGMLNKEILIDLLKHFTLFIEIKKGVEVKIVARYNQYRAVGKIIKNYRQGNSPLEKGGVVWHTQGSGKSLTMVFLIRKLRSLDDLKDLKIIFIVDRMDLEDQLSETAAMTGEPVRIINRRNKLNQLSDDTGDVNMVMIHKFLDEKNVSAQSLIEAGVVPTFEKFDTINNSDRILLLIDEAHRTQGGDMGDNLFSAFPNATRIGFTGTPLLTERHEIKTHERFGGFIDFYKFDKAVKDRTTVEIKYIGKISKDRLDDKEAFDTEFEDMFEPRTQAEKEEIQRRYGSFIAYLESKERIAAISKNIIDHYYKDILVNGFKAQVVASSIVAAVRYKYELEIAIQNKIAELKQLPEEEIDVEQLQQLEFLKVSAIVSSLGNNEPGYISKARREAKEMNAIENFKADFNPEKPETGIGIICVCDRLLTGFDAPVEQVMYLDKCLREHDLFQAITRVNRTKHGKKYGLIVDYFGVTKHLSDALNIYTDKDKLQLEDFQKVFRDIDKEIPILEARYKRLIDLFTDNKLNEIDDFLKQKFIDETEEFEFAEDCIETAKNVKFRAELLTYSKSFFDSLDLLFNVQAGTEYWIPAKRLGYIIWRIKDRYKDETMDLKWASDKVRKLIDKHLLSIGIDTKVQQVSILSDEFGKKVDYLNKTPKSKASEMEHAIRWHIKVNLENDPALYSRFKDRLESILSSYKENWETIVGELGKLREEIAEGRQEETEGISFVEAPFFDLLKNSIADENEAEIDKTKELIHILIPILQETAEIRNFWSDKGAERKRVEGLVEDELRYSGISGISENAGELTTELMKLAKNREADLK</sequence>
<dbReference type="PATRIC" id="fig|237368.3.peg.2384"/>
<dbReference type="InterPro" id="IPR007409">
    <property type="entry name" value="Restrct_endonuc_type1_HsdR_N"/>
</dbReference>
<dbReference type="PANTHER" id="PTHR30195:SF15">
    <property type="entry name" value="TYPE I RESTRICTION ENZYME HINDI ENDONUCLEASE SUBUNIT"/>
    <property type="match status" value="1"/>
</dbReference>
<comment type="subunit">
    <text evidence="10">The type I restriction/modification system is composed of three polypeptides R, M and S.</text>
</comment>
<keyword evidence="3" id="KW-0540">Nuclease</keyword>
<evidence type="ECO:0000259" key="11">
    <source>
        <dbReference type="PROSITE" id="PS51192"/>
    </source>
</evidence>
<evidence type="ECO:0000256" key="7">
    <source>
        <dbReference type="ARBA" id="ARBA00022801"/>
    </source>
</evidence>
<dbReference type="InterPro" id="IPR014001">
    <property type="entry name" value="Helicase_ATP-bd"/>
</dbReference>
<comment type="similarity">
    <text evidence="2 10">Belongs to the HsdR family.</text>
</comment>
<dbReference type="InterPro" id="IPR027417">
    <property type="entry name" value="P-loop_NTPase"/>
</dbReference>
<protein>
    <recommendedName>
        <fullName evidence="10">Type I restriction enzyme endonuclease subunit</fullName>
        <shortName evidence="10">R protein</shortName>
        <ecNumber evidence="10">3.1.21.3</ecNumber>
    </recommendedName>
</protein>
<dbReference type="GO" id="GO:0009307">
    <property type="term" value="P:DNA restriction-modification system"/>
    <property type="evidence" value="ECO:0007669"/>
    <property type="project" value="UniProtKB-KW"/>
</dbReference>
<evidence type="ECO:0000256" key="1">
    <source>
        <dbReference type="ARBA" id="ARBA00000851"/>
    </source>
</evidence>